<gene>
    <name evidence="1" type="ORF">FSUBG_12215</name>
</gene>
<dbReference type="AlphaFoldDB" id="A0A8H5L8P7"/>
<dbReference type="Proteomes" id="UP000547976">
    <property type="component" value="Unassembled WGS sequence"/>
</dbReference>
<accession>A0A8H5L8P7</accession>
<protein>
    <submittedName>
        <fullName evidence="1">Uncharacterized protein</fullName>
    </submittedName>
</protein>
<dbReference type="OrthoDB" id="5413269at2759"/>
<name>A0A8H5L8P7_GIBSU</name>
<proteinExistence type="predicted"/>
<comment type="caution">
    <text evidence="1">The sequence shown here is derived from an EMBL/GenBank/DDBJ whole genome shotgun (WGS) entry which is preliminary data.</text>
</comment>
<dbReference type="GeneID" id="59311700"/>
<evidence type="ECO:0000313" key="1">
    <source>
        <dbReference type="EMBL" id="KAF5586141.1"/>
    </source>
</evidence>
<reference evidence="1 2" key="1">
    <citation type="submission" date="2020-05" db="EMBL/GenBank/DDBJ databases">
        <title>Identification and distribution of gene clusters putatively required for synthesis of sphingolipid metabolism inhibitors in phylogenetically diverse species of the filamentous fungus Fusarium.</title>
        <authorList>
            <person name="Kim H.-S."/>
            <person name="Busman M."/>
            <person name="Brown D.W."/>
            <person name="Divon H."/>
            <person name="Uhlig S."/>
            <person name="Proctor R.H."/>
        </authorList>
    </citation>
    <scope>NUCLEOTIDE SEQUENCE [LARGE SCALE GENOMIC DNA]</scope>
    <source>
        <strain evidence="1 2">NRRL 66333</strain>
    </source>
</reference>
<dbReference type="EMBL" id="JAAOAV010000256">
    <property type="protein sequence ID" value="KAF5586141.1"/>
    <property type="molecule type" value="Genomic_DNA"/>
</dbReference>
<organism evidence="1 2">
    <name type="scientific">Gibberella subglutinans</name>
    <name type="common">Fusarium subglutinans</name>
    <dbReference type="NCBI Taxonomy" id="42677"/>
    <lineage>
        <taxon>Eukaryota</taxon>
        <taxon>Fungi</taxon>
        <taxon>Dikarya</taxon>
        <taxon>Ascomycota</taxon>
        <taxon>Pezizomycotina</taxon>
        <taxon>Sordariomycetes</taxon>
        <taxon>Hypocreomycetidae</taxon>
        <taxon>Hypocreales</taxon>
        <taxon>Nectriaceae</taxon>
        <taxon>Fusarium</taxon>
        <taxon>Fusarium fujikuroi species complex</taxon>
    </lineage>
</organism>
<evidence type="ECO:0000313" key="2">
    <source>
        <dbReference type="Proteomes" id="UP000547976"/>
    </source>
</evidence>
<dbReference type="RefSeq" id="XP_036532301.1">
    <property type="nucleotide sequence ID" value="XM_036676982.1"/>
</dbReference>
<keyword evidence="2" id="KW-1185">Reference proteome</keyword>
<sequence>MSKPYFVYIVNHSGATQNYLFFNAPPYCTDPFYTPNVRKTLLPVWLTQPGVAPGGDKATFQASPEGFAVAGTTPASIVSGQVASVSSSMPVPLNGDFQHITTHDLEVVNGVPRLNLSTFDFHKVYSFCIHSGAFNESEYHVFAGLGKHDDQNKVVPAAIWQAQPGQRYIITPRDKYFVSIGSHQQGTILGVENLGLFISIDFQDAPERANVATITHHADGSFSATQWSFA</sequence>